<feature type="domain" description="Glycosyl hydrolase family 95 N-terminal" evidence="1">
    <location>
        <begin position="25"/>
        <end position="265"/>
    </location>
</feature>
<dbReference type="InterPro" id="IPR008928">
    <property type="entry name" value="6-hairpin_glycosidase_sf"/>
</dbReference>
<comment type="caution">
    <text evidence="4">The sequence shown here is derived from an EMBL/GenBank/DDBJ whole genome shotgun (WGS) entry which is preliminary data.</text>
</comment>
<keyword evidence="5" id="KW-1185">Reference proteome</keyword>
<reference evidence="4 5" key="1">
    <citation type="submission" date="2015-02" db="EMBL/GenBank/DDBJ databases">
        <title>Draft genome sequences of ten Microbacterium spp. with emphasis on heavy metal contaminated environments.</title>
        <authorList>
            <person name="Corretto E."/>
        </authorList>
    </citation>
    <scope>NUCLEOTIDE SEQUENCE [LARGE SCALE GENOMIC DNA]</scope>
    <source>
        <strain evidence="4 5">SA35</strain>
    </source>
</reference>
<dbReference type="EMBL" id="JYJB01000006">
    <property type="protein sequence ID" value="KJL48646.1"/>
    <property type="molecule type" value="Genomic_DNA"/>
</dbReference>
<feature type="domain" description="Alpha fucosidase A-like C-terminal" evidence="2">
    <location>
        <begin position="703"/>
        <end position="747"/>
    </location>
</feature>
<dbReference type="PANTHER" id="PTHR31084:SF0">
    <property type="entry name" value="ALPHA-L-FUCOSIDASE 2"/>
    <property type="match status" value="1"/>
</dbReference>
<evidence type="ECO:0000313" key="5">
    <source>
        <dbReference type="Proteomes" id="UP000033900"/>
    </source>
</evidence>
<dbReference type="PIRSF" id="PIRSF007663">
    <property type="entry name" value="UCP007663"/>
    <property type="match status" value="1"/>
</dbReference>
<dbReference type="AlphaFoldDB" id="A0A0M2HPL6"/>
<dbReference type="InterPro" id="IPR049053">
    <property type="entry name" value="AFCA-like_C"/>
</dbReference>
<protein>
    <submittedName>
        <fullName evidence="4">Uncharacterized protein</fullName>
    </submittedName>
</protein>
<dbReference type="Pfam" id="PF14498">
    <property type="entry name" value="Glyco_hyd_65N_2"/>
    <property type="match status" value="1"/>
</dbReference>
<dbReference type="GO" id="GO:0005975">
    <property type="term" value="P:carbohydrate metabolic process"/>
    <property type="evidence" value="ECO:0007669"/>
    <property type="project" value="InterPro"/>
</dbReference>
<dbReference type="InterPro" id="IPR054363">
    <property type="entry name" value="GH95_cat"/>
</dbReference>
<dbReference type="Proteomes" id="UP000033900">
    <property type="component" value="Unassembled WGS sequence"/>
</dbReference>
<evidence type="ECO:0000259" key="3">
    <source>
        <dbReference type="Pfam" id="PF22124"/>
    </source>
</evidence>
<dbReference type="Pfam" id="PF22124">
    <property type="entry name" value="Glyco_hydro_95_cat"/>
    <property type="match status" value="1"/>
</dbReference>
<organism evidence="4 5">
    <name type="scientific">Microbacterium hydrocarbonoxydans</name>
    <dbReference type="NCBI Taxonomy" id="273678"/>
    <lineage>
        <taxon>Bacteria</taxon>
        <taxon>Bacillati</taxon>
        <taxon>Actinomycetota</taxon>
        <taxon>Actinomycetes</taxon>
        <taxon>Micrococcales</taxon>
        <taxon>Microbacteriaceae</taxon>
        <taxon>Microbacterium</taxon>
    </lineage>
</organism>
<dbReference type="PATRIC" id="fig|273678.4.peg.807"/>
<accession>A0A0M2HPL6</accession>
<sequence length="781" mass="83704">MFGESVYPYALLEQTGTEMADLHVLRYPEPAREWVEALPLGNGRLGAMCFGGLLSERIALNDDTAWSGSADSERMPPLVDGADAIDTARLAIAEGRYDDAGRALRAIQHRHSQAYLPLADLAVEIVGPAGAPEGYERMLDLRTATHTVRGSVAGAGIERRSWVSAADGVLVHEISCTNPVSVRVLLGTPLRLVDAVETGPLRSITIRLPSDVAPPHDAADDPVRYGGDSLRAAVVCRIEHDGVENAGVLHGVRTVRLTLATQTTYTRLGRPAEGDERAALAAASARAEAAAARTTVDLHSDHVAAHSVLYDRTELVLDGLDRDTPARLEAVQRGVECDPALAALLFHYGRYLLICSSRPGTLPANLQGIWNQDLPPVWSSNYTVNINLQMNYWGAEVTGLSELLEPVLDLVEAAARGGAETAERLYGAPGWVLHHNSDAWAYTQQIGHGRHDPAYVFWPLGGVWLLVQLCDALAFGAADHLRERLSPLLRGAVEFVLSWLRADDEGRLGTSPSTSPENTFVVPGGTSGLSVDSAMDLSLIAQLLDRFAEFSADAGESSSLVADAARARALLKPPRIDREGSVAEWGGDQVAADPHHRHLSPLVFLYPGADEPTPELVAAAARFLDRRGDESTGWSLVWKMALRARLRDAPAVERLLAMLMRDMAEDRGAFSGGLYPNLFAAHPPFQIDANLGVVGALAEALVQSHRGEIELLPAWPASLGAGSVRGIIARPGITVDLAWGDDGITATLTPNHPGAGGVHRVRWGDRVVEAEVPGVLRLGSR</sequence>
<dbReference type="Gene3D" id="1.50.10.10">
    <property type="match status" value="1"/>
</dbReference>
<dbReference type="InterPro" id="IPR012341">
    <property type="entry name" value="6hp_glycosidase-like_sf"/>
</dbReference>
<dbReference type="GO" id="GO:0004560">
    <property type="term" value="F:alpha-L-fucosidase activity"/>
    <property type="evidence" value="ECO:0007669"/>
    <property type="project" value="InterPro"/>
</dbReference>
<dbReference type="STRING" id="273678.RS84_00813"/>
<evidence type="ECO:0000259" key="2">
    <source>
        <dbReference type="Pfam" id="PF21307"/>
    </source>
</evidence>
<dbReference type="Pfam" id="PF21307">
    <property type="entry name" value="Glyco_hydro_95_C"/>
    <property type="match status" value="1"/>
</dbReference>
<dbReference type="InterPro" id="IPR027414">
    <property type="entry name" value="GH95_N_dom"/>
</dbReference>
<evidence type="ECO:0000259" key="1">
    <source>
        <dbReference type="Pfam" id="PF14498"/>
    </source>
</evidence>
<name>A0A0M2HPL6_9MICO</name>
<dbReference type="SUPFAM" id="SSF48208">
    <property type="entry name" value="Six-hairpin glycosidases"/>
    <property type="match status" value="1"/>
</dbReference>
<dbReference type="InterPro" id="IPR016518">
    <property type="entry name" value="Alpha-L-fucosidase"/>
</dbReference>
<feature type="domain" description="Glycosyl hydrolase family 95 catalytic" evidence="3">
    <location>
        <begin position="297"/>
        <end position="701"/>
    </location>
</feature>
<evidence type="ECO:0000313" key="4">
    <source>
        <dbReference type="EMBL" id="KJL48646.1"/>
    </source>
</evidence>
<dbReference type="PANTHER" id="PTHR31084">
    <property type="entry name" value="ALPHA-L-FUCOSIDASE 2"/>
    <property type="match status" value="1"/>
</dbReference>
<gene>
    <name evidence="4" type="ORF">RS84_00813</name>
</gene>
<proteinExistence type="predicted"/>